<dbReference type="EMBL" id="JBHSRS010000083">
    <property type="protein sequence ID" value="MFC6283627.1"/>
    <property type="molecule type" value="Genomic_DNA"/>
</dbReference>
<organism evidence="8 9">
    <name type="scientific">Polaromonas aquatica</name>
    <dbReference type="NCBI Taxonomy" id="332657"/>
    <lineage>
        <taxon>Bacteria</taxon>
        <taxon>Pseudomonadati</taxon>
        <taxon>Pseudomonadota</taxon>
        <taxon>Betaproteobacteria</taxon>
        <taxon>Burkholderiales</taxon>
        <taxon>Comamonadaceae</taxon>
        <taxon>Polaromonas</taxon>
    </lineage>
</organism>
<dbReference type="PANTHER" id="PTHR11706:SF33">
    <property type="entry name" value="NATURAL RESISTANCE-ASSOCIATED MACROPHAGE PROTEIN 2"/>
    <property type="match status" value="1"/>
</dbReference>
<comment type="caution">
    <text evidence="8">The sequence shown here is derived from an EMBL/GenBank/DDBJ whole genome shotgun (WGS) entry which is preliminary data.</text>
</comment>
<feature type="transmembrane region" description="Helical" evidence="7">
    <location>
        <begin position="283"/>
        <end position="311"/>
    </location>
</feature>
<feature type="transmembrane region" description="Helical" evidence="7">
    <location>
        <begin position="82"/>
        <end position="106"/>
    </location>
</feature>
<dbReference type="NCBIfam" id="NF037982">
    <property type="entry name" value="Nramp_1"/>
    <property type="match status" value="1"/>
</dbReference>
<evidence type="ECO:0000256" key="2">
    <source>
        <dbReference type="ARBA" id="ARBA00022448"/>
    </source>
</evidence>
<reference evidence="9" key="1">
    <citation type="journal article" date="2019" name="Int. J. Syst. Evol. Microbiol.">
        <title>The Global Catalogue of Microorganisms (GCM) 10K type strain sequencing project: providing services to taxonomists for standard genome sequencing and annotation.</title>
        <authorList>
            <consortium name="The Broad Institute Genomics Platform"/>
            <consortium name="The Broad Institute Genome Sequencing Center for Infectious Disease"/>
            <person name="Wu L."/>
            <person name="Ma J."/>
        </authorList>
    </citation>
    <scope>NUCLEOTIDE SEQUENCE [LARGE SCALE GENOMIC DNA]</scope>
    <source>
        <strain evidence="9">CCUG 39402</strain>
    </source>
</reference>
<feature type="transmembrane region" description="Helical" evidence="7">
    <location>
        <begin position="145"/>
        <end position="164"/>
    </location>
</feature>
<feature type="transmembrane region" description="Helical" evidence="7">
    <location>
        <begin position="356"/>
        <end position="378"/>
    </location>
</feature>
<keyword evidence="9" id="KW-1185">Reference proteome</keyword>
<evidence type="ECO:0000313" key="9">
    <source>
        <dbReference type="Proteomes" id="UP001596270"/>
    </source>
</evidence>
<accession>A0ABW1U3K3</accession>
<dbReference type="RefSeq" id="WP_371436505.1">
    <property type="nucleotide sequence ID" value="NZ_JBHSRS010000083.1"/>
</dbReference>
<keyword evidence="2" id="KW-0813">Transport</keyword>
<evidence type="ECO:0000256" key="5">
    <source>
        <dbReference type="ARBA" id="ARBA00022989"/>
    </source>
</evidence>
<name>A0ABW1U3K3_9BURK</name>
<comment type="subcellular location">
    <subcellularLocation>
        <location evidence="1">Membrane</location>
        <topology evidence="1">Multi-pass membrane protein</topology>
    </subcellularLocation>
</comment>
<evidence type="ECO:0000256" key="3">
    <source>
        <dbReference type="ARBA" id="ARBA00022692"/>
    </source>
</evidence>
<keyword evidence="4" id="KW-0769">Symport</keyword>
<feature type="transmembrane region" description="Helical" evidence="7">
    <location>
        <begin position="331"/>
        <end position="350"/>
    </location>
</feature>
<gene>
    <name evidence="8" type="ORF">ACFQND_20565</name>
</gene>
<evidence type="ECO:0000313" key="8">
    <source>
        <dbReference type="EMBL" id="MFC6283627.1"/>
    </source>
</evidence>
<keyword evidence="6 7" id="KW-0472">Membrane</keyword>
<dbReference type="Pfam" id="PF01566">
    <property type="entry name" value="Nramp"/>
    <property type="match status" value="1"/>
</dbReference>
<dbReference type="InterPro" id="IPR001046">
    <property type="entry name" value="NRAMP_fam"/>
</dbReference>
<keyword evidence="5 7" id="KW-1133">Transmembrane helix</keyword>
<evidence type="ECO:0000256" key="6">
    <source>
        <dbReference type="ARBA" id="ARBA00023136"/>
    </source>
</evidence>
<evidence type="ECO:0000256" key="4">
    <source>
        <dbReference type="ARBA" id="ARBA00022847"/>
    </source>
</evidence>
<proteinExistence type="predicted"/>
<keyword evidence="3 7" id="KW-0812">Transmembrane</keyword>
<sequence>MFKRFPSFLRHVGPGVITGAADDDPSGIATYTQAGAQFGTGLLWTVFLSLPFMIAIQLVSARIGRVTGKGVAANLREHTPRTFLMAMVFLLVIANTINIAADIAAMGGALQLVVGGGAHFHAMAFGVVTVLLQVFVPYRKLAPILKWLTLFLFAYVIAVFLVQVPWRQVLYDLVVPKLQWSSGYWMMIVALLGTTISPYLFFWQASQEVEELRLKGNGRGTEKEVRKDLRRVKRDTYLGMFFSNTIAFFIMVLGGVVLYAAGVHDVTSAAQAAQVLRPLAGDFAFALFAGGIIATGMLAVPVLASSSAYAVAEAFGWPEGLERQWFEARRFYAIITVATIVGTGLCFTPIDPMKALYWSAVINGVVAVPIMAGMMLLASKKEVMGAFTSGFKTTWFGWGGVVVMGFAVLMMFWDMLRLLF</sequence>
<feature type="transmembrane region" description="Helical" evidence="7">
    <location>
        <begin position="184"/>
        <end position="203"/>
    </location>
</feature>
<dbReference type="PANTHER" id="PTHR11706">
    <property type="entry name" value="SOLUTE CARRIER PROTEIN FAMILY 11 MEMBER"/>
    <property type="match status" value="1"/>
</dbReference>
<dbReference type="Proteomes" id="UP001596270">
    <property type="component" value="Unassembled WGS sequence"/>
</dbReference>
<protein>
    <submittedName>
        <fullName evidence="8">Nramp family divalent metal transporter</fullName>
    </submittedName>
</protein>
<feature type="transmembrane region" description="Helical" evidence="7">
    <location>
        <begin position="236"/>
        <end position="263"/>
    </location>
</feature>
<feature type="transmembrane region" description="Helical" evidence="7">
    <location>
        <begin position="118"/>
        <end position="138"/>
    </location>
</feature>
<evidence type="ECO:0000256" key="7">
    <source>
        <dbReference type="SAM" id="Phobius"/>
    </source>
</evidence>
<feature type="transmembrane region" description="Helical" evidence="7">
    <location>
        <begin position="390"/>
        <end position="413"/>
    </location>
</feature>
<evidence type="ECO:0000256" key="1">
    <source>
        <dbReference type="ARBA" id="ARBA00004141"/>
    </source>
</evidence>
<feature type="transmembrane region" description="Helical" evidence="7">
    <location>
        <begin position="41"/>
        <end position="61"/>
    </location>
</feature>